<feature type="signal peptide" evidence="1">
    <location>
        <begin position="1"/>
        <end position="36"/>
    </location>
</feature>
<dbReference type="Gene3D" id="3.40.190.10">
    <property type="entry name" value="Periplasmic binding protein-like II"/>
    <property type="match status" value="1"/>
</dbReference>
<dbReference type="InterPro" id="IPR007210">
    <property type="entry name" value="ABC_Gly_betaine_transp_sub-bd"/>
</dbReference>
<dbReference type="PROSITE" id="PS51257">
    <property type="entry name" value="PROKAR_LIPOPROTEIN"/>
    <property type="match status" value="1"/>
</dbReference>
<feature type="domain" description="ABC-type glycine betaine transport system substrate-binding" evidence="2">
    <location>
        <begin position="52"/>
        <end position="313"/>
    </location>
</feature>
<sequence length="317" mass="33235">MRHRPKRGNHMFASKRARAAAGVLAAGALLALSACSAGGGGAFSSGSSSSGTVTIGSAAFGESEILMRIYGQALAANGVKVAYKPSIGQRDVYLKALQDGSIDLLPEYSGNLLQFYDKNSTATSSDDVYAALKDAVPEGFEALDQAKAQDADSYNVTKEFSDKYGVTSLDDLKKVTEPLAVGANPEFETRPYGILGLKSAYGVTATLKPISDSGGPLTVAALKNGDVQLANIYTATPAIKDNDFVTLKDPKNLIAAQNIVPLISAKKASATVKEVLNKVSAELITDDLIAMNGENQGTNKTQPEAVAKKWLSEHSIK</sequence>
<dbReference type="Pfam" id="PF04069">
    <property type="entry name" value="OpuAC"/>
    <property type="match status" value="1"/>
</dbReference>
<proteinExistence type="predicted"/>
<evidence type="ECO:0000259" key="2">
    <source>
        <dbReference type="Pfam" id="PF04069"/>
    </source>
</evidence>
<dbReference type="SUPFAM" id="SSF53850">
    <property type="entry name" value="Periplasmic binding protein-like II"/>
    <property type="match status" value="1"/>
</dbReference>
<dbReference type="GO" id="GO:0043190">
    <property type="term" value="C:ATP-binding cassette (ABC) transporter complex"/>
    <property type="evidence" value="ECO:0007669"/>
    <property type="project" value="InterPro"/>
</dbReference>
<evidence type="ECO:0000313" key="4">
    <source>
        <dbReference type="Proteomes" id="UP000001306"/>
    </source>
</evidence>
<dbReference type="HOGENOM" id="CLU_038355_1_2_11"/>
<organism evidence="3 4">
    <name type="scientific">Leifsonia xyli subsp. xyli (strain CTCB07)</name>
    <dbReference type="NCBI Taxonomy" id="281090"/>
    <lineage>
        <taxon>Bacteria</taxon>
        <taxon>Bacillati</taxon>
        <taxon>Actinomycetota</taxon>
        <taxon>Actinomycetes</taxon>
        <taxon>Micrococcales</taxon>
        <taxon>Microbacteriaceae</taxon>
        <taxon>Leifsonia</taxon>
    </lineage>
</organism>
<feature type="chain" id="PRO_5039360512" evidence="1">
    <location>
        <begin position="37"/>
        <end position="317"/>
    </location>
</feature>
<dbReference type="eggNOG" id="COG1732">
    <property type="taxonomic scope" value="Bacteria"/>
</dbReference>
<name>G1UBE3_LEIXX</name>
<protein>
    <submittedName>
        <fullName evidence="3">ABC-type glycine betaine transport, substrate-binding protein</fullName>
    </submittedName>
</protein>
<accession>G1UBE3</accession>
<keyword evidence="1" id="KW-0732">Signal</keyword>
<keyword evidence="4" id="KW-1185">Reference proteome</keyword>
<gene>
    <name evidence="3" type="primary">proX</name>
    <name evidence="3" type="ordered locus">Lxx12280</name>
</gene>
<dbReference type="STRING" id="281090.Lxx12280"/>
<dbReference type="Gene3D" id="3.40.190.120">
    <property type="entry name" value="Osmoprotection protein (prox), domain 2"/>
    <property type="match status" value="1"/>
</dbReference>
<evidence type="ECO:0000256" key="1">
    <source>
        <dbReference type="SAM" id="SignalP"/>
    </source>
</evidence>
<dbReference type="Proteomes" id="UP000001306">
    <property type="component" value="Chromosome"/>
</dbReference>
<dbReference type="AlphaFoldDB" id="G1UBE3"/>
<dbReference type="KEGG" id="lxx:Lxx12280"/>
<dbReference type="GO" id="GO:0022857">
    <property type="term" value="F:transmembrane transporter activity"/>
    <property type="evidence" value="ECO:0007669"/>
    <property type="project" value="InterPro"/>
</dbReference>
<reference evidence="3 4" key="1">
    <citation type="journal article" date="2004" name="Mol. Plant Microbe Interact.">
        <title>The genome sequence of the Gram-positive sugarcane pathogen Leifsonia xyli subsp. xyli.</title>
        <authorList>
            <person name="Monteiro-Vitorello C.B."/>
            <person name="Camargo L.E.A."/>
            <person name="Van Sluys M.A."/>
            <person name="Kitajima J.P."/>
            <person name="Truffi D."/>
            <person name="do Amaral A.M."/>
            <person name="Harakava R."/>
            <person name="de Oliveira J.C.F."/>
            <person name="Wood D."/>
            <person name="de Oliveira M.C."/>
            <person name="Miyaki C.Y."/>
            <person name="Takita M.A."/>
            <person name="da Silva A.C.R."/>
            <person name="Furlan L.R."/>
            <person name="Carraro D.M."/>
            <person name="Camarotte G."/>
            <person name="Almeida N.F. Jr."/>
            <person name="Carrer H."/>
            <person name="Coutinho L.L."/>
            <person name="El-Dorry H.A."/>
            <person name="Ferro M.I.T."/>
            <person name="Gagliardi P.R."/>
            <person name="Giglioti E."/>
            <person name="Goldman M.H.S."/>
            <person name="Goldman G.H."/>
            <person name="Kimura E.T."/>
            <person name="Ferro E.S."/>
            <person name="Kuramae E.E."/>
            <person name="Lemos E.G.M."/>
            <person name="Lemos M.V.F."/>
            <person name="Mauro S.M.Z."/>
            <person name="Machado M.A."/>
            <person name="Marino C.L."/>
            <person name="Menck C.F."/>
            <person name="Nunes L.R."/>
            <person name="Oliveira R.C."/>
            <person name="Pereira G.G."/>
            <person name="Siqueira W."/>
            <person name="de Souza A.A."/>
            <person name="Tsai S.M."/>
            <person name="Zanca A.S."/>
            <person name="Simpson A.J.G."/>
            <person name="Brumbley S.M."/>
            <person name="Setubal J.C."/>
        </authorList>
    </citation>
    <scope>NUCLEOTIDE SEQUENCE [LARGE SCALE GENOMIC DNA]</scope>
    <source>
        <strain evidence="3 4">CTCB07</strain>
    </source>
</reference>
<dbReference type="CDD" id="cd13606">
    <property type="entry name" value="PBP2_ProX_like"/>
    <property type="match status" value="1"/>
</dbReference>
<dbReference type="EMBL" id="AE016822">
    <property type="protein sequence ID" value="AAT89074.1"/>
    <property type="molecule type" value="Genomic_DNA"/>
</dbReference>
<evidence type="ECO:0000313" key="3">
    <source>
        <dbReference type="EMBL" id="AAT89074.1"/>
    </source>
</evidence>